<dbReference type="PANTHER" id="PTHR43884">
    <property type="entry name" value="ACYL-COA DEHYDROGENASE"/>
    <property type="match status" value="1"/>
</dbReference>
<accession>A0A967B0D6</accession>
<reference evidence="8" key="1">
    <citation type="submission" date="2020-03" db="EMBL/GenBank/DDBJ databases">
        <title>Draft sequencing of Calidifontibacter sp. DB0510.</title>
        <authorList>
            <person name="Kim D.-U."/>
        </authorList>
    </citation>
    <scope>NUCLEOTIDE SEQUENCE</scope>
    <source>
        <strain evidence="8">DB0510</strain>
    </source>
</reference>
<dbReference type="SUPFAM" id="SSF47203">
    <property type="entry name" value="Acyl-CoA dehydrogenase C-terminal domain-like"/>
    <property type="match status" value="1"/>
</dbReference>
<evidence type="ECO:0000256" key="3">
    <source>
        <dbReference type="ARBA" id="ARBA00022630"/>
    </source>
</evidence>
<evidence type="ECO:0000256" key="5">
    <source>
        <dbReference type="ARBA" id="ARBA00023002"/>
    </source>
</evidence>
<dbReference type="AlphaFoldDB" id="A0A967B0D6"/>
<evidence type="ECO:0000313" key="8">
    <source>
        <dbReference type="EMBL" id="NHN55100.1"/>
    </source>
</evidence>
<keyword evidence="5" id="KW-0560">Oxidoreductase</keyword>
<name>A0A967B0D6_9MICO</name>
<evidence type="ECO:0000256" key="1">
    <source>
        <dbReference type="ARBA" id="ARBA00001974"/>
    </source>
</evidence>
<comment type="caution">
    <text evidence="8">The sequence shown here is derived from an EMBL/GenBank/DDBJ whole genome shotgun (WGS) entry which is preliminary data.</text>
</comment>
<keyword evidence="4" id="KW-0274">FAD</keyword>
<feature type="domain" description="Acyl-CoA dehydrogenase/oxidase N-terminal" evidence="7">
    <location>
        <begin position="7"/>
        <end position="101"/>
    </location>
</feature>
<feature type="domain" description="Acyl-CoA dehydrogenase/oxidase C-terminal" evidence="6">
    <location>
        <begin position="202"/>
        <end position="340"/>
    </location>
</feature>
<dbReference type="InterPro" id="IPR036250">
    <property type="entry name" value="AcylCo_DH-like_C"/>
</dbReference>
<keyword evidence="3" id="KW-0285">Flavoprotein</keyword>
<gene>
    <name evidence="8" type="ORF">G9U51_04770</name>
</gene>
<keyword evidence="9" id="KW-1185">Reference proteome</keyword>
<dbReference type="Pfam" id="PF00441">
    <property type="entry name" value="Acyl-CoA_dh_1"/>
    <property type="match status" value="1"/>
</dbReference>
<dbReference type="EMBL" id="JAAOIV010000003">
    <property type="protein sequence ID" value="NHN55100.1"/>
    <property type="molecule type" value="Genomic_DNA"/>
</dbReference>
<evidence type="ECO:0000313" key="9">
    <source>
        <dbReference type="Proteomes" id="UP000744769"/>
    </source>
</evidence>
<dbReference type="InterPro" id="IPR013786">
    <property type="entry name" value="AcylCoA_DH/ox_N"/>
</dbReference>
<protein>
    <submittedName>
        <fullName evidence="8">Acyl-CoA dehydrogenase</fullName>
    </submittedName>
</protein>
<evidence type="ECO:0000259" key="6">
    <source>
        <dbReference type="Pfam" id="PF00441"/>
    </source>
</evidence>
<dbReference type="GO" id="GO:0003995">
    <property type="term" value="F:acyl-CoA dehydrogenase activity"/>
    <property type="evidence" value="ECO:0007669"/>
    <property type="project" value="TreeGrafter"/>
</dbReference>
<dbReference type="Proteomes" id="UP000744769">
    <property type="component" value="Unassembled WGS sequence"/>
</dbReference>
<sequence length="351" mass="36730">MDFTIDDEQRALRDAVRDMASRFAPPEERDKVPTGPRAHDAKAWTALAEMGLLGLPFAEDAGGMDATAVEVVLAAAELGKARVQTAYGEALVAASLLAAAGDQKALLEKVIDGSALVLPAFAEPMRAWAPHDPSVTASGGSLSGVKAPVPIAEVDAVLVTACEGDQTGVYLVDSPQVSDGALKLDGTAATKLNVSADDLDAALNLGIVALAGEALGAMDAALAMTVDYLKTRKQFGVPLMTFQTLTQRAADMYVSVELARSTVLYGAMTLAERPSDNATASRVKVLTGRTGRHVGQEAIQLHGGIGMTAEYAVGHYTTRLTAIEHTFGDTRYHLGQLARDVSDHAEVDVFA</sequence>
<dbReference type="PANTHER" id="PTHR43884:SF20">
    <property type="entry name" value="ACYL-COA DEHYDROGENASE FADE28"/>
    <property type="match status" value="1"/>
</dbReference>
<dbReference type="InterPro" id="IPR009075">
    <property type="entry name" value="AcylCo_DH/oxidase_C"/>
</dbReference>
<dbReference type="RefSeq" id="WP_166194076.1">
    <property type="nucleotide sequence ID" value="NZ_JAAOIV010000003.1"/>
</dbReference>
<evidence type="ECO:0000256" key="4">
    <source>
        <dbReference type="ARBA" id="ARBA00022827"/>
    </source>
</evidence>
<dbReference type="Gene3D" id="1.20.140.10">
    <property type="entry name" value="Butyryl-CoA Dehydrogenase, subunit A, domain 3"/>
    <property type="match status" value="1"/>
</dbReference>
<dbReference type="SUPFAM" id="SSF56645">
    <property type="entry name" value="Acyl-CoA dehydrogenase NM domain-like"/>
    <property type="match status" value="1"/>
</dbReference>
<evidence type="ECO:0000256" key="2">
    <source>
        <dbReference type="ARBA" id="ARBA00009347"/>
    </source>
</evidence>
<dbReference type="InterPro" id="IPR037069">
    <property type="entry name" value="AcylCoA_DH/ox_N_sf"/>
</dbReference>
<dbReference type="CDD" id="cd00567">
    <property type="entry name" value="ACAD"/>
    <property type="match status" value="1"/>
</dbReference>
<dbReference type="Pfam" id="PF02771">
    <property type="entry name" value="Acyl-CoA_dh_N"/>
    <property type="match status" value="1"/>
</dbReference>
<proteinExistence type="inferred from homology"/>
<dbReference type="InterPro" id="IPR009100">
    <property type="entry name" value="AcylCoA_DH/oxidase_NM_dom_sf"/>
</dbReference>
<evidence type="ECO:0000259" key="7">
    <source>
        <dbReference type="Pfam" id="PF02771"/>
    </source>
</evidence>
<organism evidence="8 9">
    <name type="scientific">Metallococcus carri</name>
    <dbReference type="NCBI Taxonomy" id="1656884"/>
    <lineage>
        <taxon>Bacteria</taxon>
        <taxon>Bacillati</taxon>
        <taxon>Actinomycetota</taxon>
        <taxon>Actinomycetes</taxon>
        <taxon>Micrococcales</taxon>
        <taxon>Dermacoccaceae</taxon>
        <taxon>Metallococcus</taxon>
    </lineage>
</organism>
<dbReference type="GO" id="GO:0050660">
    <property type="term" value="F:flavin adenine dinucleotide binding"/>
    <property type="evidence" value="ECO:0007669"/>
    <property type="project" value="InterPro"/>
</dbReference>
<dbReference type="Gene3D" id="1.10.540.10">
    <property type="entry name" value="Acyl-CoA dehydrogenase/oxidase, N-terminal domain"/>
    <property type="match status" value="1"/>
</dbReference>
<comment type="cofactor">
    <cofactor evidence="1">
        <name>FAD</name>
        <dbReference type="ChEBI" id="CHEBI:57692"/>
    </cofactor>
</comment>
<comment type="similarity">
    <text evidence="2">Belongs to the acyl-CoA dehydrogenase family.</text>
</comment>